<feature type="chain" id="PRO_5045324039" evidence="2">
    <location>
        <begin position="22"/>
        <end position="254"/>
    </location>
</feature>
<protein>
    <submittedName>
        <fullName evidence="3">Uncharacterized protein</fullName>
    </submittedName>
</protein>
<evidence type="ECO:0000256" key="1">
    <source>
        <dbReference type="PROSITE-ProRule" id="PRU00103"/>
    </source>
</evidence>
<evidence type="ECO:0000313" key="4">
    <source>
        <dbReference type="Proteomes" id="UP001141327"/>
    </source>
</evidence>
<feature type="repeat" description="HEAT" evidence="1">
    <location>
        <begin position="183"/>
        <end position="221"/>
    </location>
</feature>
<sequence>MIAFLLTLRAIVRHLCEEACALGLAPHLETLLPALFHVLGDPTDKARGWTTPSILTRPAPRPLASCPASALHNTTPGLTPPPPVPLLLYCSASGTCLPATPLIVPVFCLPEHLPSCPTPHITRHSSHLHTHTAWGRVFCLPEHRHMPNPTHDTSSHLILTMLAPPWGRVFAFRNTFHPAAPELFDLVLELLRDEHVEVREGAMPIVGCLARGLPEAELLALVARFKAAVRQGITTCCRHPTFLNGLMNNVFVEQ</sequence>
<keyword evidence="4" id="KW-1185">Reference proteome</keyword>
<organism evidence="3 4">
    <name type="scientific">Paratrimastix pyriformis</name>
    <dbReference type="NCBI Taxonomy" id="342808"/>
    <lineage>
        <taxon>Eukaryota</taxon>
        <taxon>Metamonada</taxon>
        <taxon>Preaxostyla</taxon>
        <taxon>Paratrimastigidae</taxon>
        <taxon>Paratrimastix</taxon>
    </lineage>
</organism>
<comment type="caution">
    <text evidence="3">The sequence shown here is derived from an EMBL/GenBank/DDBJ whole genome shotgun (WGS) entry which is preliminary data.</text>
</comment>
<proteinExistence type="predicted"/>
<dbReference type="InterPro" id="IPR021133">
    <property type="entry name" value="HEAT_type_2"/>
</dbReference>
<dbReference type="Proteomes" id="UP001141327">
    <property type="component" value="Unassembled WGS sequence"/>
</dbReference>
<reference evidence="3" key="1">
    <citation type="journal article" date="2022" name="bioRxiv">
        <title>Genomics of Preaxostyla Flagellates Illuminates Evolutionary Transitions and the Path Towards Mitochondrial Loss.</title>
        <authorList>
            <person name="Novak L.V.F."/>
            <person name="Treitli S.C."/>
            <person name="Pyrih J."/>
            <person name="Halakuc P."/>
            <person name="Pipaliya S.V."/>
            <person name="Vacek V."/>
            <person name="Brzon O."/>
            <person name="Soukal P."/>
            <person name="Eme L."/>
            <person name="Dacks J.B."/>
            <person name="Karnkowska A."/>
            <person name="Elias M."/>
            <person name="Hampl V."/>
        </authorList>
    </citation>
    <scope>NUCLEOTIDE SEQUENCE</scope>
    <source>
        <strain evidence="3">RCP-MX</strain>
    </source>
</reference>
<dbReference type="SUPFAM" id="SSF48371">
    <property type="entry name" value="ARM repeat"/>
    <property type="match status" value="1"/>
</dbReference>
<evidence type="ECO:0000256" key="2">
    <source>
        <dbReference type="SAM" id="SignalP"/>
    </source>
</evidence>
<gene>
    <name evidence="3" type="ORF">PAPYR_5489</name>
</gene>
<accession>A0ABQ8UIV6</accession>
<dbReference type="InterPro" id="IPR016024">
    <property type="entry name" value="ARM-type_fold"/>
</dbReference>
<keyword evidence="2" id="KW-0732">Signal</keyword>
<name>A0ABQ8UIV6_9EUKA</name>
<dbReference type="EMBL" id="JAPMOS010000026">
    <property type="protein sequence ID" value="KAJ4458723.1"/>
    <property type="molecule type" value="Genomic_DNA"/>
</dbReference>
<evidence type="ECO:0000313" key="3">
    <source>
        <dbReference type="EMBL" id="KAJ4458723.1"/>
    </source>
</evidence>
<dbReference type="PROSITE" id="PS50077">
    <property type="entry name" value="HEAT_REPEAT"/>
    <property type="match status" value="1"/>
</dbReference>
<feature type="signal peptide" evidence="2">
    <location>
        <begin position="1"/>
        <end position="21"/>
    </location>
</feature>